<evidence type="ECO:0000313" key="2">
    <source>
        <dbReference type="Proteomes" id="UP000005324"/>
    </source>
</evidence>
<comment type="caution">
    <text evidence="1">The sequence shown here is derived from an EMBL/GenBank/DDBJ whole genome shotgun (WGS) entry which is preliminary data.</text>
</comment>
<dbReference type="RefSeq" id="WP_007006628.1">
    <property type="nucleotide sequence ID" value="NZ_GG771230.1"/>
</dbReference>
<gene>
    <name evidence="1" type="ORF">HMPREF0731_2745</name>
</gene>
<keyword evidence="2" id="KW-1185">Reference proteome</keyword>
<name>D5RNT4_9PROT</name>
<feature type="non-terminal residue" evidence="1">
    <location>
        <position position="62"/>
    </location>
</feature>
<dbReference type="Proteomes" id="UP000005324">
    <property type="component" value="Unassembled WGS sequence"/>
</dbReference>
<sequence length="62" mass="6461">MGQDIDVARVVAALRAPGIRYRSFGNQPVRAEPDAPAPSLRQALARFAEEAAPQPAAAPPPG</sequence>
<dbReference type="HOGENOM" id="CLU_2909672_0_0_5"/>
<evidence type="ECO:0000313" key="1">
    <source>
        <dbReference type="EMBL" id="EFH11034.1"/>
    </source>
</evidence>
<dbReference type="AlphaFoldDB" id="D5RNT4"/>
<organism evidence="1 2">
    <name type="scientific">Pseudoroseomonas cervicalis ATCC 49957</name>
    <dbReference type="NCBI Taxonomy" id="525371"/>
    <lineage>
        <taxon>Bacteria</taxon>
        <taxon>Pseudomonadati</taxon>
        <taxon>Pseudomonadota</taxon>
        <taxon>Alphaproteobacteria</taxon>
        <taxon>Acetobacterales</taxon>
        <taxon>Roseomonadaceae</taxon>
        <taxon>Roseomonas</taxon>
    </lineage>
</organism>
<dbReference type="EMBL" id="ADVL01000545">
    <property type="protein sequence ID" value="EFH11034.1"/>
    <property type="molecule type" value="Genomic_DNA"/>
</dbReference>
<accession>D5RNT4</accession>
<reference evidence="1 2" key="1">
    <citation type="submission" date="2010-04" db="EMBL/GenBank/DDBJ databases">
        <authorList>
            <person name="Qin X."/>
            <person name="Bachman B."/>
            <person name="Battles P."/>
            <person name="Bell A."/>
            <person name="Bess C."/>
            <person name="Bickham C."/>
            <person name="Chaboub L."/>
            <person name="Chen D."/>
            <person name="Coyle M."/>
            <person name="Deiros D.R."/>
            <person name="Dinh H."/>
            <person name="Forbes L."/>
            <person name="Fowler G."/>
            <person name="Francisco L."/>
            <person name="Fu Q."/>
            <person name="Gubbala S."/>
            <person name="Hale W."/>
            <person name="Han Y."/>
            <person name="Hemphill L."/>
            <person name="Highlander S.K."/>
            <person name="Hirani K."/>
            <person name="Hogues M."/>
            <person name="Jackson L."/>
            <person name="Jakkamsetti A."/>
            <person name="Javaid M."/>
            <person name="Jiang H."/>
            <person name="Korchina V."/>
            <person name="Kovar C."/>
            <person name="Lara F."/>
            <person name="Lee S."/>
            <person name="Mata R."/>
            <person name="Mathew T."/>
            <person name="Moen C."/>
            <person name="Morales K."/>
            <person name="Munidasa M."/>
            <person name="Nazareth L."/>
            <person name="Ngo R."/>
            <person name="Nguyen L."/>
            <person name="Okwuonu G."/>
            <person name="Ongeri F."/>
            <person name="Patil S."/>
            <person name="Petrosino J."/>
            <person name="Pham C."/>
            <person name="Pham P."/>
            <person name="Pu L.-L."/>
            <person name="Puazo M."/>
            <person name="Raj R."/>
            <person name="Reid J."/>
            <person name="Rouhana J."/>
            <person name="Saada N."/>
            <person name="Shang Y."/>
            <person name="Simmons D."/>
            <person name="Thornton R."/>
            <person name="Warren J."/>
            <person name="Weissenberger G."/>
            <person name="Zhang J."/>
            <person name="Zhang L."/>
            <person name="Zhou C."/>
            <person name="Zhu D."/>
            <person name="Muzny D."/>
            <person name="Worley K."/>
            <person name="Gibbs R."/>
        </authorList>
    </citation>
    <scope>NUCLEOTIDE SEQUENCE [LARGE SCALE GENOMIC DNA]</scope>
    <source>
        <strain evidence="1 2">ATCC 49957</strain>
    </source>
</reference>
<dbReference type="OrthoDB" id="7285459at2"/>
<protein>
    <submittedName>
        <fullName evidence="1">Uncharacterized protein</fullName>
    </submittedName>
</protein>
<proteinExistence type="predicted"/>